<organism evidence="1 2">
    <name type="scientific">Asbolus verrucosus</name>
    <name type="common">Desert ironclad beetle</name>
    <dbReference type="NCBI Taxonomy" id="1661398"/>
    <lineage>
        <taxon>Eukaryota</taxon>
        <taxon>Metazoa</taxon>
        <taxon>Ecdysozoa</taxon>
        <taxon>Arthropoda</taxon>
        <taxon>Hexapoda</taxon>
        <taxon>Insecta</taxon>
        <taxon>Pterygota</taxon>
        <taxon>Neoptera</taxon>
        <taxon>Endopterygota</taxon>
        <taxon>Coleoptera</taxon>
        <taxon>Polyphaga</taxon>
        <taxon>Cucujiformia</taxon>
        <taxon>Tenebrionidae</taxon>
        <taxon>Pimeliinae</taxon>
        <taxon>Asbolus</taxon>
    </lineage>
</organism>
<reference evidence="1 2" key="1">
    <citation type="submission" date="2017-03" db="EMBL/GenBank/DDBJ databases">
        <title>Genome of the blue death feigning beetle - Asbolus verrucosus.</title>
        <authorList>
            <person name="Rider S.D."/>
        </authorList>
    </citation>
    <scope>NUCLEOTIDE SEQUENCE [LARGE SCALE GENOMIC DNA]</scope>
    <source>
        <strain evidence="1">Butters</strain>
        <tissue evidence="1">Head and leg muscle</tissue>
    </source>
</reference>
<keyword evidence="2" id="KW-1185">Reference proteome</keyword>
<dbReference type="EMBL" id="QDEB01057393">
    <property type="protein sequence ID" value="RZC36933.1"/>
    <property type="molecule type" value="Genomic_DNA"/>
</dbReference>
<protein>
    <submittedName>
        <fullName evidence="1">Uncharacterized protein</fullName>
    </submittedName>
</protein>
<name>A0A482VWC8_ASBVE</name>
<sequence length="53" mass="5985">MVRDDSVSNGFMNSTASLISYHLVCWDCAYVVCSSYTEHPIFCNEVISDFTLI</sequence>
<accession>A0A482VWC8</accession>
<evidence type="ECO:0000313" key="1">
    <source>
        <dbReference type="EMBL" id="RZC36933.1"/>
    </source>
</evidence>
<dbReference type="AlphaFoldDB" id="A0A482VWC8"/>
<gene>
    <name evidence="1" type="ORF">BDFB_013943</name>
</gene>
<comment type="caution">
    <text evidence="1">The sequence shown here is derived from an EMBL/GenBank/DDBJ whole genome shotgun (WGS) entry which is preliminary data.</text>
</comment>
<evidence type="ECO:0000313" key="2">
    <source>
        <dbReference type="Proteomes" id="UP000292052"/>
    </source>
</evidence>
<dbReference type="Proteomes" id="UP000292052">
    <property type="component" value="Unassembled WGS sequence"/>
</dbReference>
<proteinExistence type="predicted"/>